<evidence type="ECO:0000259" key="3">
    <source>
        <dbReference type="Pfam" id="PF00156"/>
    </source>
</evidence>
<keyword evidence="2" id="KW-0808">Transferase</keyword>
<protein>
    <recommendedName>
        <fullName evidence="3">Phosphoribosyltransferase domain-containing protein</fullName>
    </recommendedName>
</protein>
<feature type="domain" description="Phosphoribosyltransferase" evidence="3">
    <location>
        <begin position="22"/>
        <end position="171"/>
    </location>
</feature>
<sequence length="184" mass="21578">SVVQFHFPLPKKIMKDIYITWEDYRKKIEQLANKVHEDNWKFNQVICIAKGGLRVGDVFSRLFNVPLAILSVESYRGNSDDVKNQQGQFTFSRDLAKTTPNLGSHVLLVDDLADSGRTLIKSIKWLELFYGFYLEEKIKTAVIWHKSTSKFKPDYAVDYLEDSPWIHMPFEKYETTNIKDFKFD</sequence>
<dbReference type="SUPFAM" id="SSF53271">
    <property type="entry name" value="PRTase-like"/>
    <property type="match status" value="1"/>
</dbReference>
<dbReference type="InterPro" id="IPR000836">
    <property type="entry name" value="PRTase_dom"/>
</dbReference>
<name>A0A382GX39_9ZZZZ</name>
<dbReference type="Pfam" id="PF00156">
    <property type="entry name" value="Pribosyltran"/>
    <property type="match status" value="1"/>
</dbReference>
<dbReference type="InterPro" id="IPR029057">
    <property type="entry name" value="PRTase-like"/>
</dbReference>
<dbReference type="AlphaFoldDB" id="A0A382GX39"/>
<dbReference type="EMBL" id="UINC01057854">
    <property type="protein sequence ID" value="SVB79474.1"/>
    <property type="molecule type" value="Genomic_DNA"/>
</dbReference>
<feature type="non-terminal residue" evidence="4">
    <location>
        <position position="1"/>
    </location>
</feature>
<evidence type="ECO:0000256" key="1">
    <source>
        <dbReference type="ARBA" id="ARBA00022676"/>
    </source>
</evidence>
<dbReference type="PANTHER" id="PTHR43363:SF1">
    <property type="entry name" value="HYPOXANTHINE-GUANINE PHOSPHORIBOSYLTRANSFERASE"/>
    <property type="match status" value="1"/>
</dbReference>
<dbReference type="CDD" id="cd06223">
    <property type="entry name" value="PRTases_typeI"/>
    <property type="match status" value="1"/>
</dbReference>
<gene>
    <name evidence="4" type="ORF">METZ01_LOCUS232328</name>
</gene>
<evidence type="ECO:0000313" key="4">
    <source>
        <dbReference type="EMBL" id="SVB79474.1"/>
    </source>
</evidence>
<proteinExistence type="predicted"/>
<dbReference type="PANTHER" id="PTHR43363">
    <property type="entry name" value="HYPOXANTHINE PHOSPHORIBOSYLTRANSFERASE"/>
    <property type="match status" value="1"/>
</dbReference>
<accession>A0A382GX39</accession>
<reference evidence="4" key="1">
    <citation type="submission" date="2018-05" db="EMBL/GenBank/DDBJ databases">
        <authorList>
            <person name="Lanie J.A."/>
            <person name="Ng W.-L."/>
            <person name="Kazmierczak K.M."/>
            <person name="Andrzejewski T.M."/>
            <person name="Davidsen T.M."/>
            <person name="Wayne K.J."/>
            <person name="Tettelin H."/>
            <person name="Glass J.I."/>
            <person name="Rusch D."/>
            <person name="Podicherti R."/>
            <person name="Tsui H.-C.T."/>
            <person name="Winkler M.E."/>
        </authorList>
    </citation>
    <scope>NUCLEOTIDE SEQUENCE</scope>
</reference>
<dbReference type="GO" id="GO:0016757">
    <property type="term" value="F:glycosyltransferase activity"/>
    <property type="evidence" value="ECO:0007669"/>
    <property type="project" value="UniProtKB-KW"/>
</dbReference>
<keyword evidence="1" id="KW-0328">Glycosyltransferase</keyword>
<evidence type="ECO:0000256" key="2">
    <source>
        <dbReference type="ARBA" id="ARBA00022679"/>
    </source>
</evidence>
<organism evidence="4">
    <name type="scientific">marine metagenome</name>
    <dbReference type="NCBI Taxonomy" id="408172"/>
    <lineage>
        <taxon>unclassified sequences</taxon>
        <taxon>metagenomes</taxon>
        <taxon>ecological metagenomes</taxon>
    </lineage>
</organism>
<dbReference type="Gene3D" id="3.40.50.2020">
    <property type="match status" value="1"/>
</dbReference>